<feature type="region of interest" description="Disordered" evidence="1">
    <location>
        <begin position="223"/>
        <end position="268"/>
    </location>
</feature>
<comment type="caution">
    <text evidence="2">The sequence shown here is derived from an EMBL/GenBank/DDBJ whole genome shotgun (WGS) entry which is preliminary data.</text>
</comment>
<dbReference type="OrthoDB" id="2289803at2759"/>
<evidence type="ECO:0000313" key="2">
    <source>
        <dbReference type="EMBL" id="ORZ08730.1"/>
    </source>
</evidence>
<feature type="region of interest" description="Disordered" evidence="1">
    <location>
        <begin position="64"/>
        <end position="97"/>
    </location>
</feature>
<dbReference type="AlphaFoldDB" id="A0A1X2I3U6"/>
<accession>A0A1X2I3U6</accession>
<evidence type="ECO:0000256" key="1">
    <source>
        <dbReference type="SAM" id="MobiDB-lite"/>
    </source>
</evidence>
<proteinExistence type="predicted"/>
<sequence>MLYKRTSHSSLIDLASQLYSPEDRHQYTKVILKKERMKAQLEIIQSSLHHQCQQYQLERQQKQQVKMKENRQQQPEITLPIKRKPSSTPTQPAMRHSMSSYSILLSKSASMYQPKLLEQYDSNNLSLKQIDMLSNQYNNSKNIEELLLKNISSPPSSSSSSPMSSIRSNTSCLFDYSSTATTPVLKVETSNLSDHHINQIQSHHLPLSPPLSPSMSSICLATSHSASLPDSPKSTSTSTSPQSSLTSPLPSILSSSHQKPSPPLLASSQLQETSIDAKKVSVDMSTPSISSSIPDTIQQYHDFATNNNTQAPFYYLSITHIQKNNGMRLRSFLGQPVLLNKAIRMEYQRVSHDPRFYQGKDETSGQVKVILKLVIIKSTEKKGGGQDNGNDHDHDDNAMAPFGIHFKNSAVPPTGHGGSTANLALHAWIPDSLVLEALHVWLLKYHLPPLLSACHVMRDGIKLYIVYNASAIY</sequence>
<name>A0A1X2I3U6_9FUNG</name>
<reference evidence="2 3" key="1">
    <citation type="submission" date="2016-07" db="EMBL/GenBank/DDBJ databases">
        <title>Pervasive Adenine N6-methylation of Active Genes in Fungi.</title>
        <authorList>
            <consortium name="DOE Joint Genome Institute"/>
            <person name="Mondo S.J."/>
            <person name="Dannebaum R.O."/>
            <person name="Kuo R.C."/>
            <person name="Labutti K."/>
            <person name="Haridas S."/>
            <person name="Kuo A."/>
            <person name="Salamov A."/>
            <person name="Ahrendt S.R."/>
            <person name="Lipzen A."/>
            <person name="Sullivan W."/>
            <person name="Andreopoulos W.B."/>
            <person name="Clum A."/>
            <person name="Lindquist E."/>
            <person name="Daum C."/>
            <person name="Ramamoorthy G.K."/>
            <person name="Gryganskyi A."/>
            <person name="Culley D."/>
            <person name="Magnuson J.K."/>
            <person name="James T.Y."/>
            <person name="O'Malley M.A."/>
            <person name="Stajich J.E."/>
            <person name="Spatafora J.W."/>
            <person name="Visel A."/>
            <person name="Grigoriev I.V."/>
        </authorList>
    </citation>
    <scope>NUCLEOTIDE SEQUENCE [LARGE SCALE GENOMIC DNA]</scope>
    <source>
        <strain evidence="2 3">NRRL 1336</strain>
    </source>
</reference>
<dbReference type="EMBL" id="MCGE01000030">
    <property type="protein sequence ID" value="ORZ08730.1"/>
    <property type="molecule type" value="Genomic_DNA"/>
</dbReference>
<gene>
    <name evidence="2" type="ORF">BCR42DRAFT_424792</name>
</gene>
<protein>
    <submittedName>
        <fullName evidence="2">Uncharacterized protein</fullName>
    </submittedName>
</protein>
<organism evidence="2 3">
    <name type="scientific">Absidia repens</name>
    <dbReference type="NCBI Taxonomy" id="90262"/>
    <lineage>
        <taxon>Eukaryota</taxon>
        <taxon>Fungi</taxon>
        <taxon>Fungi incertae sedis</taxon>
        <taxon>Mucoromycota</taxon>
        <taxon>Mucoromycotina</taxon>
        <taxon>Mucoromycetes</taxon>
        <taxon>Mucorales</taxon>
        <taxon>Cunninghamellaceae</taxon>
        <taxon>Absidia</taxon>
    </lineage>
</organism>
<keyword evidence="3" id="KW-1185">Reference proteome</keyword>
<evidence type="ECO:0000313" key="3">
    <source>
        <dbReference type="Proteomes" id="UP000193560"/>
    </source>
</evidence>
<feature type="compositionally biased region" description="Low complexity" evidence="1">
    <location>
        <begin position="227"/>
        <end position="256"/>
    </location>
</feature>
<dbReference type="Proteomes" id="UP000193560">
    <property type="component" value="Unassembled WGS sequence"/>
</dbReference>